<feature type="transmembrane region" description="Helical" evidence="1">
    <location>
        <begin position="102"/>
        <end position="131"/>
    </location>
</feature>
<keyword evidence="3" id="KW-1185">Reference proteome</keyword>
<evidence type="ECO:0000313" key="2">
    <source>
        <dbReference type="EMBL" id="KEQ64496.1"/>
    </source>
</evidence>
<keyword evidence="1" id="KW-0472">Membrane</keyword>
<sequence length="136" mass="14840">MNAAGQASHQPLLQDSIDGFFQLITVVFLDSIVFFLTLGFCMLAPRIFVLAVKLLTRWTINAENQKALCFISGFFFALMHLFMTILFSVHDEEGSTPDAPSVFWAVMWSTGIVVGVEGGLLVATVIVLLGLQVVGV</sequence>
<accession>A0A074WPU8</accession>
<evidence type="ECO:0000313" key="3">
    <source>
        <dbReference type="Proteomes" id="UP000030672"/>
    </source>
</evidence>
<keyword evidence="1" id="KW-1133">Transmembrane helix</keyword>
<protein>
    <submittedName>
        <fullName evidence="2">Uncharacterized protein</fullName>
    </submittedName>
</protein>
<evidence type="ECO:0000256" key="1">
    <source>
        <dbReference type="SAM" id="Phobius"/>
    </source>
</evidence>
<dbReference type="EMBL" id="KL584828">
    <property type="protein sequence ID" value="KEQ64496.1"/>
    <property type="molecule type" value="Genomic_DNA"/>
</dbReference>
<dbReference type="AlphaFoldDB" id="A0A074WPU8"/>
<reference evidence="2 3" key="1">
    <citation type="journal article" date="2014" name="BMC Genomics">
        <title>Genome sequencing of four Aureobasidium pullulans varieties: biotechnological potential, stress tolerance, and description of new species.</title>
        <authorList>
            <person name="Gostin Ar C."/>
            <person name="Ohm R.A."/>
            <person name="Kogej T."/>
            <person name="Sonjak S."/>
            <person name="Turk M."/>
            <person name="Zajc J."/>
            <person name="Zalar P."/>
            <person name="Grube M."/>
            <person name="Sun H."/>
            <person name="Han J."/>
            <person name="Sharma A."/>
            <person name="Chiniquy J."/>
            <person name="Ngan C.Y."/>
            <person name="Lipzen A."/>
            <person name="Barry K."/>
            <person name="Grigoriev I.V."/>
            <person name="Gunde-Cimerman N."/>
        </authorList>
    </citation>
    <scope>NUCLEOTIDE SEQUENCE [LARGE SCALE GENOMIC DNA]</scope>
    <source>
        <strain evidence="2 3">CBS 110374</strain>
    </source>
</reference>
<keyword evidence="1" id="KW-0812">Transmembrane</keyword>
<dbReference type="Proteomes" id="UP000030672">
    <property type="component" value="Unassembled WGS sequence"/>
</dbReference>
<dbReference type="RefSeq" id="XP_040881519.1">
    <property type="nucleotide sequence ID" value="XM_041020862.1"/>
</dbReference>
<dbReference type="HOGENOM" id="CLU_1875026_0_0_1"/>
<name>A0A074WPU8_AURM1</name>
<gene>
    <name evidence="2" type="ORF">M437DRAFT_44152</name>
</gene>
<feature type="transmembrane region" description="Helical" evidence="1">
    <location>
        <begin position="67"/>
        <end position="90"/>
    </location>
</feature>
<proteinExistence type="predicted"/>
<dbReference type="GeneID" id="63914235"/>
<organism evidence="2 3">
    <name type="scientific">Aureobasidium melanogenum (strain CBS 110374)</name>
    <name type="common">Aureobasidium pullulans var. melanogenum</name>
    <dbReference type="NCBI Taxonomy" id="1043003"/>
    <lineage>
        <taxon>Eukaryota</taxon>
        <taxon>Fungi</taxon>
        <taxon>Dikarya</taxon>
        <taxon>Ascomycota</taxon>
        <taxon>Pezizomycotina</taxon>
        <taxon>Dothideomycetes</taxon>
        <taxon>Dothideomycetidae</taxon>
        <taxon>Dothideales</taxon>
        <taxon>Saccotheciaceae</taxon>
        <taxon>Aureobasidium</taxon>
    </lineage>
</organism>